<sequence>MANRIDVEMTVLRTEELAPRMRRVVLGGPAFDEYLDAHLPATDTYVKLVFASNDGQGDVQRTYTVRWVDAEARELAIDFVTHGTEGFAGPWATSAKPGESLRFRGPGGAYRPDPTADHHLFIGDESALPAIGASVAVLEPGAAATAFIEVDGPEHEIDLPTAGDLTIHWLHRDGDAPGSTRLLDEAVRAWEFPQGRVQAFVHGESALLKSVRPYLLDGRVDRKDISVSAYWRCGETEEGFRAWKKQQQDAVIRPGGPR</sequence>
<dbReference type="InterPro" id="IPR007037">
    <property type="entry name" value="SIP_rossman_dom"/>
</dbReference>
<proteinExistence type="predicted"/>
<dbReference type="PROSITE" id="PS51384">
    <property type="entry name" value="FAD_FR"/>
    <property type="match status" value="1"/>
</dbReference>
<dbReference type="PANTHER" id="PTHR30157">
    <property type="entry name" value="FERRIC REDUCTASE, NADPH-DEPENDENT"/>
    <property type="match status" value="1"/>
</dbReference>
<dbReference type="RefSeq" id="WP_232417171.1">
    <property type="nucleotide sequence ID" value="NZ_CP101990.1"/>
</dbReference>
<dbReference type="InterPro" id="IPR017927">
    <property type="entry name" value="FAD-bd_FR_type"/>
</dbReference>
<keyword evidence="3" id="KW-1185">Reference proteome</keyword>
<organism evidence="2 3">
    <name type="scientific">Aeromicrobium duanguangcaii</name>
    <dbReference type="NCBI Taxonomy" id="2968086"/>
    <lineage>
        <taxon>Bacteria</taxon>
        <taxon>Bacillati</taxon>
        <taxon>Actinomycetota</taxon>
        <taxon>Actinomycetes</taxon>
        <taxon>Propionibacteriales</taxon>
        <taxon>Nocardioidaceae</taxon>
        <taxon>Aeromicrobium</taxon>
    </lineage>
</organism>
<dbReference type="Gene3D" id="2.40.30.10">
    <property type="entry name" value="Translation factors"/>
    <property type="match status" value="1"/>
</dbReference>
<dbReference type="Pfam" id="PF08021">
    <property type="entry name" value="FAD_binding_9"/>
    <property type="match status" value="1"/>
</dbReference>
<name>A0ABY5KIR2_9ACTN</name>
<dbReference type="InterPro" id="IPR013113">
    <property type="entry name" value="SIP_FAD-bd"/>
</dbReference>
<evidence type="ECO:0000313" key="3">
    <source>
        <dbReference type="Proteomes" id="UP001315860"/>
    </source>
</evidence>
<feature type="domain" description="FAD-binding FR-type" evidence="1">
    <location>
        <begin position="4"/>
        <end position="113"/>
    </location>
</feature>
<dbReference type="InterPro" id="IPR039374">
    <property type="entry name" value="SIP_fam"/>
</dbReference>
<dbReference type="EMBL" id="CP101990">
    <property type="protein sequence ID" value="UUI69371.1"/>
    <property type="molecule type" value="Genomic_DNA"/>
</dbReference>
<accession>A0ABY5KIR2</accession>
<dbReference type="InterPro" id="IPR039261">
    <property type="entry name" value="FNR_nucleotide-bd"/>
</dbReference>
<protein>
    <submittedName>
        <fullName evidence="2">Siderophore-interacting protein</fullName>
    </submittedName>
</protein>
<dbReference type="InterPro" id="IPR017938">
    <property type="entry name" value="Riboflavin_synthase-like_b-brl"/>
</dbReference>
<evidence type="ECO:0000313" key="2">
    <source>
        <dbReference type="EMBL" id="UUI69371.1"/>
    </source>
</evidence>
<evidence type="ECO:0000259" key="1">
    <source>
        <dbReference type="PROSITE" id="PS51384"/>
    </source>
</evidence>
<dbReference type="CDD" id="cd06193">
    <property type="entry name" value="siderophore_interacting"/>
    <property type="match status" value="1"/>
</dbReference>
<gene>
    <name evidence="2" type="ORF">NP095_04520</name>
</gene>
<dbReference type="Gene3D" id="3.40.50.80">
    <property type="entry name" value="Nucleotide-binding domain of ferredoxin-NADP reductase (FNR) module"/>
    <property type="match status" value="1"/>
</dbReference>
<dbReference type="PANTHER" id="PTHR30157:SF0">
    <property type="entry name" value="NADPH-DEPENDENT FERRIC-CHELATE REDUCTASE"/>
    <property type="match status" value="1"/>
</dbReference>
<reference evidence="2 3" key="1">
    <citation type="submission" date="2022-07" db="EMBL/GenBank/DDBJ databases">
        <title>Novel species in genus Aeromicrobium.</title>
        <authorList>
            <person name="Ye L."/>
        </authorList>
    </citation>
    <scope>NUCLEOTIDE SEQUENCE [LARGE SCALE GENOMIC DNA]</scope>
    <source>
        <strain evidence="3">zg-Y50</strain>
    </source>
</reference>
<dbReference type="Proteomes" id="UP001315860">
    <property type="component" value="Chromosome"/>
</dbReference>
<dbReference type="SUPFAM" id="SSF63380">
    <property type="entry name" value="Riboflavin synthase domain-like"/>
    <property type="match status" value="1"/>
</dbReference>
<dbReference type="Pfam" id="PF04954">
    <property type="entry name" value="SIP"/>
    <property type="match status" value="1"/>
</dbReference>